<dbReference type="EMBL" id="GBRH01279044">
    <property type="protein sequence ID" value="JAD18851.1"/>
    <property type="molecule type" value="Transcribed_RNA"/>
</dbReference>
<sequence length="42" mass="4353">MPAPSASPPRTHPSTSPTPTDHLGSVDGVSSTRRSRLLTPAE</sequence>
<feature type="region of interest" description="Disordered" evidence="1">
    <location>
        <begin position="1"/>
        <end position="42"/>
    </location>
</feature>
<evidence type="ECO:0000256" key="1">
    <source>
        <dbReference type="SAM" id="MobiDB-lite"/>
    </source>
</evidence>
<proteinExistence type="predicted"/>
<protein>
    <submittedName>
        <fullName evidence="2">Uncharacterized protein</fullName>
    </submittedName>
</protein>
<reference evidence="2" key="2">
    <citation type="journal article" date="2015" name="Data Brief">
        <title>Shoot transcriptome of the giant reed, Arundo donax.</title>
        <authorList>
            <person name="Barrero R.A."/>
            <person name="Guerrero F.D."/>
            <person name="Moolhuijzen P."/>
            <person name="Goolsby J.A."/>
            <person name="Tidwell J."/>
            <person name="Bellgard S.E."/>
            <person name="Bellgard M.I."/>
        </authorList>
    </citation>
    <scope>NUCLEOTIDE SEQUENCE</scope>
    <source>
        <tissue evidence="2">Shoot tissue taken approximately 20 cm above the soil surface</tissue>
    </source>
</reference>
<organism evidence="2">
    <name type="scientific">Arundo donax</name>
    <name type="common">Giant reed</name>
    <name type="synonym">Donax arundinaceus</name>
    <dbReference type="NCBI Taxonomy" id="35708"/>
    <lineage>
        <taxon>Eukaryota</taxon>
        <taxon>Viridiplantae</taxon>
        <taxon>Streptophyta</taxon>
        <taxon>Embryophyta</taxon>
        <taxon>Tracheophyta</taxon>
        <taxon>Spermatophyta</taxon>
        <taxon>Magnoliopsida</taxon>
        <taxon>Liliopsida</taxon>
        <taxon>Poales</taxon>
        <taxon>Poaceae</taxon>
        <taxon>PACMAD clade</taxon>
        <taxon>Arundinoideae</taxon>
        <taxon>Arundineae</taxon>
        <taxon>Arundo</taxon>
    </lineage>
</organism>
<evidence type="ECO:0000313" key="2">
    <source>
        <dbReference type="EMBL" id="JAD18851.1"/>
    </source>
</evidence>
<accession>A0A0A8XY90</accession>
<dbReference type="AlphaFoldDB" id="A0A0A8XY90"/>
<reference evidence="2" key="1">
    <citation type="submission" date="2014-09" db="EMBL/GenBank/DDBJ databases">
        <authorList>
            <person name="Magalhaes I.L.F."/>
            <person name="Oliveira U."/>
            <person name="Santos F.R."/>
            <person name="Vidigal T.H.D.A."/>
            <person name="Brescovit A.D."/>
            <person name="Santos A.J."/>
        </authorList>
    </citation>
    <scope>NUCLEOTIDE SEQUENCE</scope>
    <source>
        <tissue evidence="2">Shoot tissue taken approximately 20 cm above the soil surface</tissue>
    </source>
</reference>
<name>A0A0A8XY90_ARUDO</name>
<feature type="compositionally biased region" description="Pro residues" evidence="1">
    <location>
        <begin position="1"/>
        <end position="11"/>
    </location>
</feature>